<evidence type="ECO:0000313" key="8">
    <source>
        <dbReference type="WBParaSite" id="sdigi.contig589.g9120.t1"/>
    </source>
</evidence>
<dbReference type="PANTHER" id="PTHR19139:SF284">
    <property type="entry name" value="AQUAPORIN"/>
    <property type="match status" value="1"/>
</dbReference>
<dbReference type="PRINTS" id="PR00783">
    <property type="entry name" value="MINTRINSICP"/>
</dbReference>
<dbReference type="SUPFAM" id="SSF81338">
    <property type="entry name" value="Aquaporin-like"/>
    <property type="match status" value="1"/>
</dbReference>
<keyword evidence="4 6" id="KW-0472">Membrane</keyword>
<organism evidence="7 8">
    <name type="scientific">Setaria digitata</name>
    <dbReference type="NCBI Taxonomy" id="48799"/>
    <lineage>
        <taxon>Eukaryota</taxon>
        <taxon>Metazoa</taxon>
        <taxon>Ecdysozoa</taxon>
        <taxon>Nematoda</taxon>
        <taxon>Chromadorea</taxon>
        <taxon>Rhabditida</taxon>
        <taxon>Spirurina</taxon>
        <taxon>Spiruromorpha</taxon>
        <taxon>Filarioidea</taxon>
        <taxon>Setariidae</taxon>
        <taxon>Setaria</taxon>
    </lineage>
</organism>
<dbReference type="AlphaFoldDB" id="A0A915PY40"/>
<dbReference type="InterPro" id="IPR023271">
    <property type="entry name" value="Aquaporin-like"/>
</dbReference>
<keyword evidence="2 5" id="KW-0812">Transmembrane</keyword>
<evidence type="ECO:0000256" key="3">
    <source>
        <dbReference type="ARBA" id="ARBA00022989"/>
    </source>
</evidence>
<proteinExistence type="inferred from homology"/>
<keyword evidence="5" id="KW-0813">Transport</keyword>
<evidence type="ECO:0000256" key="6">
    <source>
        <dbReference type="SAM" id="Phobius"/>
    </source>
</evidence>
<dbReference type="PANTHER" id="PTHR19139">
    <property type="entry name" value="AQUAPORIN TRANSPORTER"/>
    <property type="match status" value="1"/>
</dbReference>
<name>A0A915PY40_9BILA</name>
<keyword evidence="3 6" id="KW-1133">Transmembrane helix</keyword>
<evidence type="ECO:0000313" key="7">
    <source>
        <dbReference type="Proteomes" id="UP000887581"/>
    </source>
</evidence>
<dbReference type="Gene3D" id="1.20.1080.10">
    <property type="entry name" value="Glycerol uptake facilitator protein"/>
    <property type="match status" value="1"/>
</dbReference>
<feature type="transmembrane region" description="Helical" evidence="6">
    <location>
        <begin position="106"/>
        <end position="126"/>
    </location>
</feature>
<accession>A0A915PY40</accession>
<feature type="transmembrane region" description="Helical" evidence="6">
    <location>
        <begin position="237"/>
        <end position="257"/>
    </location>
</feature>
<dbReference type="InterPro" id="IPR034294">
    <property type="entry name" value="Aquaporin_transptr"/>
</dbReference>
<keyword evidence="7" id="KW-1185">Reference proteome</keyword>
<evidence type="ECO:0000256" key="2">
    <source>
        <dbReference type="ARBA" id="ARBA00022692"/>
    </source>
</evidence>
<feature type="transmembrane region" description="Helical" evidence="6">
    <location>
        <begin position="157"/>
        <end position="176"/>
    </location>
</feature>
<feature type="transmembrane region" description="Helical" evidence="6">
    <location>
        <begin position="35"/>
        <end position="58"/>
    </location>
</feature>
<dbReference type="WBParaSite" id="sdigi.contig589.g9120.t1">
    <property type="protein sequence ID" value="sdigi.contig589.g9120.t1"/>
    <property type="gene ID" value="sdigi.contig589.g9120"/>
</dbReference>
<dbReference type="Pfam" id="PF00230">
    <property type="entry name" value="MIP"/>
    <property type="match status" value="1"/>
</dbReference>
<protein>
    <submittedName>
        <fullName evidence="8">Aquaporin</fullName>
    </submittedName>
</protein>
<sequence>MEPTIQRLSFDFSKENTNTNEQSERPEYNPGPVDFFIPAIAEFIGSFLFTFLSIFSYLHTPNIQLAGSLIDGATSYIIVCSLGQFSGAHFNPAQTLSVIFVGKCRLAIGIFIIFMQFLGAFFGAVYGQCVMEENAFAVAMHVAMKWSSMNVHASSPLQYFVMELTLSALICCAYLFTGIISDGKNGSLCATVVAAARATVNFVGYSTVGQTANLARTIAFASASYIFLSISDKWRLVYIPIFANIISPFFAASIYWFD</sequence>
<dbReference type="GO" id="GO:0005886">
    <property type="term" value="C:plasma membrane"/>
    <property type="evidence" value="ECO:0007669"/>
    <property type="project" value="TreeGrafter"/>
</dbReference>
<comment type="similarity">
    <text evidence="5">Belongs to the MIP/aquaporin (TC 1.A.8) family.</text>
</comment>
<evidence type="ECO:0000256" key="4">
    <source>
        <dbReference type="ARBA" id="ARBA00023136"/>
    </source>
</evidence>
<reference evidence="8" key="1">
    <citation type="submission" date="2022-11" db="UniProtKB">
        <authorList>
            <consortium name="WormBaseParasite"/>
        </authorList>
    </citation>
    <scope>IDENTIFICATION</scope>
</reference>
<dbReference type="GO" id="GO:0015250">
    <property type="term" value="F:water channel activity"/>
    <property type="evidence" value="ECO:0007669"/>
    <property type="project" value="TreeGrafter"/>
</dbReference>
<evidence type="ECO:0000256" key="5">
    <source>
        <dbReference type="RuleBase" id="RU000477"/>
    </source>
</evidence>
<dbReference type="InterPro" id="IPR000425">
    <property type="entry name" value="MIP"/>
</dbReference>
<dbReference type="Proteomes" id="UP000887581">
    <property type="component" value="Unplaced"/>
</dbReference>
<evidence type="ECO:0000256" key="1">
    <source>
        <dbReference type="ARBA" id="ARBA00004141"/>
    </source>
</evidence>
<comment type="subcellular location">
    <subcellularLocation>
        <location evidence="1">Membrane</location>
        <topology evidence="1">Multi-pass membrane protein</topology>
    </subcellularLocation>
</comment>